<dbReference type="GO" id="GO:0006412">
    <property type="term" value="P:translation"/>
    <property type="evidence" value="ECO:0007669"/>
    <property type="project" value="UniProtKB-UniRule"/>
</dbReference>
<dbReference type="InterPro" id="IPR011332">
    <property type="entry name" value="Ribosomal_zn-bd"/>
</dbReference>
<evidence type="ECO:0000256" key="1">
    <source>
        <dbReference type="ARBA" id="ARBA00008560"/>
    </source>
</evidence>
<dbReference type="OrthoDB" id="9812874at2"/>
<dbReference type="HAMAP" id="MF_00340">
    <property type="entry name" value="Ribosomal_bL32"/>
    <property type="match status" value="1"/>
</dbReference>
<organism evidence="7 8">
    <name type="scientific">Pseudarcicella hirudinis</name>
    <dbReference type="NCBI Taxonomy" id="1079859"/>
    <lineage>
        <taxon>Bacteria</taxon>
        <taxon>Pseudomonadati</taxon>
        <taxon>Bacteroidota</taxon>
        <taxon>Cytophagia</taxon>
        <taxon>Cytophagales</taxon>
        <taxon>Flectobacillaceae</taxon>
        <taxon>Pseudarcicella</taxon>
    </lineage>
</organism>
<evidence type="ECO:0000256" key="6">
    <source>
        <dbReference type="SAM" id="MobiDB-lite"/>
    </source>
</evidence>
<keyword evidence="3 5" id="KW-0687">Ribonucleoprotein</keyword>
<feature type="compositionally biased region" description="Basic residues" evidence="6">
    <location>
        <begin position="1"/>
        <end position="16"/>
    </location>
</feature>
<feature type="region of interest" description="Disordered" evidence="6">
    <location>
        <begin position="1"/>
        <end position="24"/>
    </location>
</feature>
<evidence type="ECO:0000256" key="2">
    <source>
        <dbReference type="ARBA" id="ARBA00022980"/>
    </source>
</evidence>
<dbReference type="Pfam" id="PF01783">
    <property type="entry name" value="Ribosomal_L32p"/>
    <property type="match status" value="1"/>
</dbReference>
<dbReference type="NCBIfam" id="TIGR01031">
    <property type="entry name" value="rpmF_bact"/>
    <property type="match status" value="1"/>
</dbReference>
<dbReference type="InterPro" id="IPR044957">
    <property type="entry name" value="Ribosomal_bL32_bact"/>
</dbReference>
<dbReference type="Proteomes" id="UP000199306">
    <property type="component" value="Unassembled WGS sequence"/>
</dbReference>
<gene>
    <name evidence="5" type="primary">rpmF</name>
    <name evidence="7" type="ORF">SAMN04515674_107158</name>
</gene>
<keyword evidence="2 5" id="KW-0689">Ribosomal protein</keyword>
<evidence type="ECO:0000313" key="7">
    <source>
        <dbReference type="EMBL" id="SFP94105.1"/>
    </source>
</evidence>
<protein>
    <recommendedName>
        <fullName evidence="4 5">Large ribosomal subunit protein bL32</fullName>
    </recommendedName>
</protein>
<dbReference type="RefSeq" id="WP_092017781.1">
    <property type="nucleotide sequence ID" value="NZ_FOXH01000007.1"/>
</dbReference>
<sequence length="64" mass="7501">MAHPKRRHSTTRRDKRRSHDFATPKQIAVDPQTGEIHLFHRAHVYEGNLYYKGKMIVEGYAPQA</sequence>
<evidence type="ECO:0000256" key="3">
    <source>
        <dbReference type="ARBA" id="ARBA00023274"/>
    </source>
</evidence>
<dbReference type="InterPro" id="IPR002677">
    <property type="entry name" value="Ribosomal_bL32"/>
</dbReference>
<dbReference type="STRING" id="1079859.SAMN04515674_107158"/>
<reference evidence="7 8" key="1">
    <citation type="submission" date="2016-10" db="EMBL/GenBank/DDBJ databases">
        <authorList>
            <person name="de Groot N.N."/>
        </authorList>
    </citation>
    <scope>NUCLEOTIDE SEQUENCE [LARGE SCALE GENOMIC DNA]</scope>
    <source>
        <strain evidence="8">E92,LMG 26720,CCM 7988</strain>
    </source>
</reference>
<evidence type="ECO:0000256" key="4">
    <source>
        <dbReference type="ARBA" id="ARBA00035178"/>
    </source>
</evidence>
<evidence type="ECO:0000256" key="5">
    <source>
        <dbReference type="HAMAP-Rule" id="MF_00340"/>
    </source>
</evidence>
<evidence type="ECO:0000313" key="8">
    <source>
        <dbReference type="Proteomes" id="UP000199306"/>
    </source>
</evidence>
<dbReference type="PANTHER" id="PTHR35534">
    <property type="entry name" value="50S RIBOSOMAL PROTEIN L32"/>
    <property type="match status" value="1"/>
</dbReference>
<dbReference type="SUPFAM" id="SSF57829">
    <property type="entry name" value="Zn-binding ribosomal proteins"/>
    <property type="match status" value="1"/>
</dbReference>
<name>A0A1I5UFR7_9BACT</name>
<dbReference type="AlphaFoldDB" id="A0A1I5UFR7"/>
<dbReference type="EMBL" id="FOXH01000007">
    <property type="protein sequence ID" value="SFP94105.1"/>
    <property type="molecule type" value="Genomic_DNA"/>
</dbReference>
<accession>A0A1I5UFR7</accession>
<proteinExistence type="inferred from homology"/>
<dbReference type="GO" id="GO:0003735">
    <property type="term" value="F:structural constituent of ribosome"/>
    <property type="evidence" value="ECO:0007669"/>
    <property type="project" value="InterPro"/>
</dbReference>
<dbReference type="GO" id="GO:0015934">
    <property type="term" value="C:large ribosomal subunit"/>
    <property type="evidence" value="ECO:0007669"/>
    <property type="project" value="InterPro"/>
</dbReference>
<comment type="similarity">
    <text evidence="1 5">Belongs to the bacterial ribosomal protein bL32 family.</text>
</comment>
<keyword evidence="8" id="KW-1185">Reference proteome</keyword>
<dbReference type="PANTHER" id="PTHR35534:SF1">
    <property type="entry name" value="LARGE RIBOSOMAL SUBUNIT PROTEIN BL32"/>
    <property type="match status" value="1"/>
</dbReference>